<evidence type="ECO:0000259" key="1">
    <source>
        <dbReference type="Pfam" id="PF13963"/>
    </source>
</evidence>
<reference evidence="2" key="1">
    <citation type="submission" date="2015-10" db="EMBL/GenBank/DDBJ databases">
        <authorList>
            <person name="Martinez-Garcia P.J."/>
            <person name="Crepeau M.W."/>
            <person name="Puiu D."/>
            <person name="Gonzalez-Ibeas D."/>
            <person name="Whalen J."/>
            <person name="Stevens K."/>
            <person name="Paul R."/>
            <person name="Butterfield T."/>
            <person name="Britton M."/>
            <person name="Reagan R."/>
            <person name="Chakraborty S."/>
            <person name="Walawage S.L."/>
            <person name="Vasquez-Gross H.A."/>
            <person name="Cardeno C."/>
            <person name="Famula R."/>
            <person name="Pratt K."/>
            <person name="Kuruganti S."/>
            <person name="Aradhya M.K."/>
            <person name="Leslie C.A."/>
            <person name="Dandekar A.M."/>
            <person name="Salzberg S.L."/>
            <person name="Wegrzyn J.L."/>
            <person name="Langley C.H."/>
            <person name="Neale D.B."/>
        </authorList>
    </citation>
    <scope>NUCLEOTIDE SEQUENCE</scope>
    <source>
        <tissue evidence="2">Leaves</tissue>
    </source>
</reference>
<evidence type="ECO:0000313" key="2">
    <source>
        <dbReference type="EMBL" id="KAF5457820.1"/>
    </source>
</evidence>
<reference evidence="2" key="2">
    <citation type="submission" date="2020-03" db="EMBL/GenBank/DDBJ databases">
        <title>Walnut 2.0.</title>
        <authorList>
            <person name="Marrano A."/>
            <person name="Britton M."/>
            <person name="Zimin A.V."/>
            <person name="Zaini P.A."/>
            <person name="Workman R."/>
            <person name="Puiu D."/>
            <person name="Bianco L."/>
            <person name="Allen B.J."/>
            <person name="Troggio M."/>
            <person name="Leslie C.A."/>
            <person name="Timp W."/>
            <person name="Dendekar A."/>
            <person name="Salzberg S.L."/>
            <person name="Neale D.B."/>
        </authorList>
    </citation>
    <scope>NUCLEOTIDE SEQUENCE</scope>
    <source>
        <tissue evidence="2">Leaves</tissue>
    </source>
</reference>
<gene>
    <name evidence="2" type="ORF">F2P56_021897</name>
</gene>
<sequence>VKSSFLCLPRLRKMDKSWMYVTDRFRSTEYAQGVRQFQTMARAHAAGNNTARCPCRRCCNNLFLPISEVEEHLFITEIDSNYTEWIFHGEQESLNFNDTDEDDEDNGDDCYIDDFDDMTFMLLPA</sequence>
<dbReference type="Proteomes" id="UP000619265">
    <property type="component" value="Unassembled WGS sequence"/>
</dbReference>
<dbReference type="Pfam" id="PF13963">
    <property type="entry name" value="Transpos_assoc"/>
    <property type="match status" value="1"/>
</dbReference>
<feature type="domain" description="Transposase-associated" evidence="1">
    <location>
        <begin position="16"/>
        <end position="90"/>
    </location>
</feature>
<dbReference type="AlphaFoldDB" id="A0A833TYN7"/>
<dbReference type="InterPro" id="IPR029480">
    <property type="entry name" value="Transpos_assoc"/>
</dbReference>
<comment type="caution">
    <text evidence="2">The sequence shown here is derived from an EMBL/GenBank/DDBJ whole genome shotgun (WGS) entry which is preliminary data.</text>
</comment>
<dbReference type="EMBL" id="LIHL02000010">
    <property type="protein sequence ID" value="KAF5457820.1"/>
    <property type="molecule type" value="Genomic_DNA"/>
</dbReference>
<protein>
    <recommendedName>
        <fullName evidence="1">Transposase-associated domain-containing protein</fullName>
    </recommendedName>
</protein>
<name>A0A833TYN7_JUGRE</name>
<dbReference type="Gramene" id="Jr10_08840_p1">
    <property type="protein sequence ID" value="cds.Jr10_08840_p1"/>
    <property type="gene ID" value="Jr10_08840"/>
</dbReference>
<proteinExistence type="predicted"/>
<organism evidence="2 3">
    <name type="scientific">Juglans regia</name>
    <name type="common">English walnut</name>
    <dbReference type="NCBI Taxonomy" id="51240"/>
    <lineage>
        <taxon>Eukaryota</taxon>
        <taxon>Viridiplantae</taxon>
        <taxon>Streptophyta</taxon>
        <taxon>Embryophyta</taxon>
        <taxon>Tracheophyta</taxon>
        <taxon>Spermatophyta</taxon>
        <taxon>Magnoliopsida</taxon>
        <taxon>eudicotyledons</taxon>
        <taxon>Gunneridae</taxon>
        <taxon>Pentapetalae</taxon>
        <taxon>rosids</taxon>
        <taxon>fabids</taxon>
        <taxon>Fagales</taxon>
        <taxon>Juglandaceae</taxon>
        <taxon>Juglans</taxon>
    </lineage>
</organism>
<accession>A0A833TYN7</accession>
<evidence type="ECO:0000313" key="3">
    <source>
        <dbReference type="Proteomes" id="UP000619265"/>
    </source>
</evidence>
<feature type="non-terminal residue" evidence="2">
    <location>
        <position position="125"/>
    </location>
</feature>